<dbReference type="EMBL" id="FN649739">
    <property type="protein sequence ID" value="CBJ30777.1"/>
    <property type="molecule type" value="Genomic_DNA"/>
</dbReference>
<feature type="region of interest" description="Disordered" evidence="1">
    <location>
        <begin position="1"/>
        <end position="50"/>
    </location>
</feature>
<organism evidence="2 3">
    <name type="scientific">Ectocarpus siliculosus</name>
    <name type="common">Brown alga</name>
    <name type="synonym">Conferva siliculosa</name>
    <dbReference type="NCBI Taxonomy" id="2880"/>
    <lineage>
        <taxon>Eukaryota</taxon>
        <taxon>Sar</taxon>
        <taxon>Stramenopiles</taxon>
        <taxon>Ochrophyta</taxon>
        <taxon>PX clade</taxon>
        <taxon>Phaeophyceae</taxon>
        <taxon>Ectocarpales</taxon>
        <taxon>Ectocarpaceae</taxon>
        <taxon>Ectocarpus</taxon>
    </lineage>
</organism>
<dbReference type="AlphaFoldDB" id="D7FRI6"/>
<dbReference type="InParanoid" id="D7FRI6"/>
<dbReference type="Proteomes" id="UP000002630">
    <property type="component" value="Linkage Group LG14"/>
</dbReference>
<sequence>MAKSREEANHKIDNFLEKRRAEREARKEAEQAEQREKVANRMKAKKEEAEHNKVYIPQRLEEIEREQAVLKDRMSAFNTKIKDKDIEDL</sequence>
<dbReference type="OrthoDB" id="10458967at2759"/>
<gene>
    <name evidence="2" type="ORF">Esi_0215_0015</name>
</gene>
<reference evidence="2 3" key="1">
    <citation type="journal article" date="2010" name="Nature">
        <title>The Ectocarpus genome and the independent evolution of multicellularity in brown algae.</title>
        <authorList>
            <person name="Cock J.M."/>
            <person name="Sterck L."/>
            <person name="Rouze P."/>
            <person name="Scornet D."/>
            <person name="Allen A.E."/>
            <person name="Amoutzias G."/>
            <person name="Anthouard V."/>
            <person name="Artiguenave F."/>
            <person name="Aury J.M."/>
            <person name="Badger J.H."/>
            <person name="Beszteri B."/>
            <person name="Billiau K."/>
            <person name="Bonnet E."/>
            <person name="Bothwell J.H."/>
            <person name="Bowler C."/>
            <person name="Boyen C."/>
            <person name="Brownlee C."/>
            <person name="Carrano C.J."/>
            <person name="Charrier B."/>
            <person name="Cho G.Y."/>
            <person name="Coelho S.M."/>
            <person name="Collen J."/>
            <person name="Corre E."/>
            <person name="Da Silva C."/>
            <person name="Delage L."/>
            <person name="Delaroque N."/>
            <person name="Dittami S.M."/>
            <person name="Doulbeau S."/>
            <person name="Elias M."/>
            <person name="Farnham G."/>
            <person name="Gachon C.M."/>
            <person name="Gschloessl B."/>
            <person name="Heesch S."/>
            <person name="Jabbari K."/>
            <person name="Jubin C."/>
            <person name="Kawai H."/>
            <person name="Kimura K."/>
            <person name="Kloareg B."/>
            <person name="Kupper F.C."/>
            <person name="Lang D."/>
            <person name="Le Bail A."/>
            <person name="Leblanc C."/>
            <person name="Lerouge P."/>
            <person name="Lohr M."/>
            <person name="Lopez P.J."/>
            <person name="Martens C."/>
            <person name="Maumus F."/>
            <person name="Michel G."/>
            <person name="Miranda-Saavedra D."/>
            <person name="Morales J."/>
            <person name="Moreau H."/>
            <person name="Motomura T."/>
            <person name="Nagasato C."/>
            <person name="Napoli C.A."/>
            <person name="Nelson D.R."/>
            <person name="Nyvall-Collen P."/>
            <person name="Peters A.F."/>
            <person name="Pommier C."/>
            <person name="Potin P."/>
            <person name="Poulain J."/>
            <person name="Quesneville H."/>
            <person name="Read B."/>
            <person name="Rensing S.A."/>
            <person name="Ritter A."/>
            <person name="Rousvoal S."/>
            <person name="Samanta M."/>
            <person name="Samson G."/>
            <person name="Schroeder D.C."/>
            <person name="Segurens B."/>
            <person name="Strittmatter M."/>
            <person name="Tonon T."/>
            <person name="Tregear J.W."/>
            <person name="Valentin K."/>
            <person name="von Dassow P."/>
            <person name="Yamagishi T."/>
            <person name="Van de Peer Y."/>
            <person name="Wincker P."/>
        </authorList>
    </citation>
    <scope>NUCLEOTIDE SEQUENCE [LARGE SCALE GENOMIC DNA]</scope>
    <source>
        <strain evidence="3">Ec32 / CCAP1310/4</strain>
    </source>
</reference>
<keyword evidence="3" id="KW-1185">Reference proteome</keyword>
<evidence type="ECO:0000256" key="1">
    <source>
        <dbReference type="SAM" id="MobiDB-lite"/>
    </source>
</evidence>
<name>D7FRI6_ECTSI</name>
<dbReference type="EMBL" id="FN648393">
    <property type="protein sequence ID" value="CBJ30777.1"/>
    <property type="molecule type" value="Genomic_DNA"/>
</dbReference>
<protein>
    <submittedName>
        <fullName evidence="2">Uncharacterized protein</fullName>
    </submittedName>
</protein>
<proteinExistence type="predicted"/>
<evidence type="ECO:0000313" key="2">
    <source>
        <dbReference type="EMBL" id="CBJ30777.1"/>
    </source>
</evidence>
<accession>D7FRI6</accession>
<evidence type="ECO:0000313" key="3">
    <source>
        <dbReference type="Proteomes" id="UP000002630"/>
    </source>
</evidence>